<evidence type="ECO:0000313" key="1">
    <source>
        <dbReference type="EMBL" id="MBB5844317.1"/>
    </source>
</evidence>
<evidence type="ECO:0000313" key="2">
    <source>
        <dbReference type="Proteomes" id="UP000536685"/>
    </source>
</evidence>
<dbReference type="EMBL" id="JACHMJ010000001">
    <property type="protein sequence ID" value="MBB5844317.1"/>
    <property type="molecule type" value="Genomic_DNA"/>
</dbReference>
<dbReference type="Proteomes" id="UP000536685">
    <property type="component" value="Unassembled WGS sequence"/>
</dbReference>
<proteinExistence type="predicted"/>
<sequence length="111" mass="11773">MNTEPESFHGRNRVSAKALSRVVSAITADSLGVAAKDVAVDLADDNGLLGVKASTPIRVRPLGRDQRSVLDRAADTQNVIRDRMLDLTGSSVGSVSVRLTAARTSTEGRTR</sequence>
<dbReference type="AlphaFoldDB" id="A0A841AM88"/>
<protein>
    <submittedName>
        <fullName evidence="1">Uncharacterized protein</fullName>
    </submittedName>
</protein>
<organism evidence="1 2">
    <name type="scientific">Conyzicola lurida</name>
    <dbReference type="NCBI Taxonomy" id="1172621"/>
    <lineage>
        <taxon>Bacteria</taxon>
        <taxon>Bacillati</taxon>
        <taxon>Actinomycetota</taxon>
        <taxon>Actinomycetes</taxon>
        <taxon>Micrococcales</taxon>
        <taxon>Microbacteriaceae</taxon>
        <taxon>Conyzicola</taxon>
    </lineage>
</organism>
<accession>A0A841AM88</accession>
<keyword evidence="2" id="KW-1185">Reference proteome</keyword>
<gene>
    <name evidence="1" type="ORF">HD599_002640</name>
</gene>
<reference evidence="1 2" key="1">
    <citation type="submission" date="2020-08" db="EMBL/GenBank/DDBJ databases">
        <title>Sequencing the genomes of 1000 actinobacteria strains.</title>
        <authorList>
            <person name="Klenk H.-P."/>
        </authorList>
    </citation>
    <scope>NUCLEOTIDE SEQUENCE [LARGE SCALE GENOMIC DNA]</scope>
    <source>
        <strain evidence="1 2">DSM 105784</strain>
    </source>
</reference>
<comment type="caution">
    <text evidence="1">The sequence shown here is derived from an EMBL/GenBank/DDBJ whole genome shotgun (WGS) entry which is preliminary data.</text>
</comment>
<name>A0A841AM88_9MICO</name>
<dbReference type="RefSeq" id="WP_184238349.1">
    <property type="nucleotide sequence ID" value="NZ_JACHMJ010000001.1"/>
</dbReference>